<keyword evidence="3" id="KW-1185">Reference proteome</keyword>
<proteinExistence type="predicted"/>
<dbReference type="AlphaFoldDB" id="A0A151R042"/>
<name>A0A151R042_CAJCA</name>
<evidence type="ECO:0000313" key="2">
    <source>
        <dbReference type="EMBL" id="KYP35961.1"/>
    </source>
</evidence>
<protein>
    <recommendedName>
        <fullName evidence="1">Reverse transcriptase zinc-binding domain-containing protein</fullName>
    </recommendedName>
</protein>
<dbReference type="InterPro" id="IPR026960">
    <property type="entry name" value="RVT-Znf"/>
</dbReference>
<dbReference type="Gramene" id="C.cajan_36357.t">
    <property type="protein sequence ID" value="C.cajan_36357.t.cds1"/>
    <property type="gene ID" value="C.cajan_36357"/>
</dbReference>
<gene>
    <name evidence="2" type="ORF">KK1_042939</name>
</gene>
<dbReference type="Pfam" id="PF13966">
    <property type="entry name" value="zf-RVT"/>
    <property type="match status" value="1"/>
</dbReference>
<dbReference type="Proteomes" id="UP000075243">
    <property type="component" value="Unassembled WGS sequence"/>
</dbReference>
<organism evidence="2 3">
    <name type="scientific">Cajanus cajan</name>
    <name type="common">Pigeon pea</name>
    <name type="synonym">Cajanus indicus</name>
    <dbReference type="NCBI Taxonomy" id="3821"/>
    <lineage>
        <taxon>Eukaryota</taxon>
        <taxon>Viridiplantae</taxon>
        <taxon>Streptophyta</taxon>
        <taxon>Embryophyta</taxon>
        <taxon>Tracheophyta</taxon>
        <taxon>Spermatophyta</taxon>
        <taxon>Magnoliopsida</taxon>
        <taxon>eudicotyledons</taxon>
        <taxon>Gunneridae</taxon>
        <taxon>Pentapetalae</taxon>
        <taxon>rosids</taxon>
        <taxon>fabids</taxon>
        <taxon>Fabales</taxon>
        <taxon>Fabaceae</taxon>
        <taxon>Papilionoideae</taxon>
        <taxon>50 kb inversion clade</taxon>
        <taxon>NPAAA clade</taxon>
        <taxon>indigoferoid/millettioid clade</taxon>
        <taxon>Phaseoleae</taxon>
        <taxon>Cajanus</taxon>
    </lineage>
</organism>
<reference evidence="2" key="1">
    <citation type="journal article" date="2012" name="Nat. Biotechnol.">
        <title>Draft genome sequence of pigeonpea (Cajanus cajan), an orphan legume crop of resource-poor farmers.</title>
        <authorList>
            <person name="Varshney R.K."/>
            <person name="Chen W."/>
            <person name="Li Y."/>
            <person name="Bharti A.K."/>
            <person name="Saxena R.K."/>
            <person name="Schlueter J.A."/>
            <person name="Donoghue M.T."/>
            <person name="Azam S."/>
            <person name="Fan G."/>
            <person name="Whaley A.M."/>
            <person name="Farmer A.D."/>
            <person name="Sheridan J."/>
            <person name="Iwata A."/>
            <person name="Tuteja R."/>
            <person name="Penmetsa R.V."/>
            <person name="Wu W."/>
            <person name="Upadhyaya H.D."/>
            <person name="Yang S.P."/>
            <person name="Shah T."/>
            <person name="Saxena K.B."/>
            <person name="Michael T."/>
            <person name="McCombie W.R."/>
            <person name="Yang B."/>
            <person name="Zhang G."/>
            <person name="Yang H."/>
            <person name="Wang J."/>
            <person name="Spillane C."/>
            <person name="Cook D.R."/>
            <person name="May G.D."/>
            <person name="Xu X."/>
            <person name="Jackson S.A."/>
        </authorList>
    </citation>
    <scope>NUCLEOTIDE SEQUENCE [LARGE SCALE GENOMIC DNA]</scope>
</reference>
<feature type="domain" description="Reverse transcriptase zinc-binding" evidence="1">
    <location>
        <begin position="1"/>
        <end position="53"/>
    </location>
</feature>
<evidence type="ECO:0000259" key="1">
    <source>
        <dbReference type="Pfam" id="PF13966"/>
    </source>
</evidence>
<dbReference type="OMA" id="VEKWHIL"/>
<evidence type="ECO:0000313" key="3">
    <source>
        <dbReference type="Proteomes" id="UP000075243"/>
    </source>
</evidence>
<sequence length="120" mass="14131">MWRLVNSSIPTIDNLIRRNITLEPQQTLCPFCKSDVEMVSHIFCTCPLIDKVWKQCLSWINCPSPLPMQVIQHLSFLPGMLHSQDGVEKWHILWMATTWTLWRHRNKCIFQGGTYSIMMK</sequence>
<dbReference type="EMBL" id="KQ484288">
    <property type="protein sequence ID" value="KYP35961.1"/>
    <property type="molecule type" value="Genomic_DNA"/>
</dbReference>
<accession>A0A151R042</accession>